<comment type="similarity">
    <text evidence="2 9">Belongs to the nucleoporin Nup85 family.</text>
</comment>
<dbReference type="GO" id="GO:0045893">
    <property type="term" value="P:positive regulation of DNA-templated transcription"/>
    <property type="evidence" value="ECO:0007669"/>
    <property type="project" value="TreeGrafter"/>
</dbReference>
<keyword evidence="7 9" id="KW-0906">Nuclear pore complex</keyword>
<evidence type="ECO:0000256" key="5">
    <source>
        <dbReference type="ARBA" id="ARBA00022927"/>
    </source>
</evidence>
<dbReference type="EMBL" id="CAJVPZ010009868">
    <property type="protein sequence ID" value="CAG8613860.1"/>
    <property type="molecule type" value="Genomic_DNA"/>
</dbReference>
<dbReference type="InterPro" id="IPR011502">
    <property type="entry name" value="Nucleoporin_Nup85"/>
</dbReference>
<keyword evidence="4 9" id="KW-0509">mRNA transport</keyword>
<evidence type="ECO:0000256" key="4">
    <source>
        <dbReference type="ARBA" id="ARBA00022816"/>
    </source>
</evidence>
<evidence type="ECO:0000256" key="2">
    <source>
        <dbReference type="ARBA" id="ARBA00005573"/>
    </source>
</evidence>
<keyword evidence="9" id="KW-0472">Membrane</keyword>
<keyword evidence="5 9" id="KW-0653">Protein transport</keyword>
<organism evidence="10 11">
    <name type="scientific">Racocetra fulgida</name>
    <dbReference type="NCBI Taxonomy" id="60492"/>
    <lineage>
        <taxon>Eukaryota</taxon>
        <taxon>Fungi</taxon>
        <taxon>Fungi incertae sedis</taxon>
        <taxon>Mucoromycota</taxon>
        <taxon>Glomeromycotina</taxon>
        <taxon>Glomeromycetes</taxon>
        <taxon>Diversisporales</taxon>
        <taxon>Gigasporaceae</taxon>
        <taxon>Racocetra</taxon>
    </lineage>
</organism>
<evidence type="ECO:0000256" key="9">
    <source>
        <dbReference type="RuleBase" id="RU365073"/>
    </source>
</evidence>
<keyword evidence="6 9" id="KW-0811">Translocation</keyword>
<comment type="caution">
    <text evidence="10">The sequence shown here is derived from an EMBL/GenBank/DDBJ whole genome shotgun (WGS) entry which is preliminary data.</text>
</comment>
<evidence type="ECO:0000313" key="10">
    <source>
        <dbReference type="EMBL" id="CAG8613860.1"/>
    </source>
</evidence>
<dbReference type="GO" id="GO:0031965">
    <property type="term" value="C:nuclear membrane"/>
    <property type="evidence" value="ECO:0007669"/>
    <property type="project" value="UniProtKB-UniRule"/>
</dbReference>
<protein>
    <recommendedName>
        <fullName evidence="9">Nuclear pore complex protein Nup85</fullName>
    </recommendedName>
</protein>
<evidence type="ECO:0000256" key="7">
    <source>
        <dbReference type="ARBA" id="ARBA00023132"/>
    </source>
</evidence>
<accession>A0A9N9GJ01</accession>
<comment type="subcellular location">
    <subcellularLocation>
        <location evidence="1 9">Nucleus</location>
        <location evidence="1 9">Nuclear pore complex</location>
    </subcellularLocation>
</comment>
<evidence type="ECO:0000313" key="11">
    <source>
        <dbReference type="Proteomes" id="UP000789396"/>
    </source>
</evidence>
<evidence type="ECO:0000256" key="3">
    <source>
        <dbReference type="ARBA" id="ARBA00022448"/>
    </source>
</evidence>
<name>A0A9N9GJ01_9GLOM</name>
<evidence type="ECO:0000256" key="1">
    <source>
        <dbReference type="ARBA" id="ARBA00004567"/>
    </source>
</evidence>
<dbReference type="PANTHER" id="PTHR13373">
    <property type="entry name" value="FROUNT PROTEIN-RELATED"/>
    <property type="match status" value="1"/>
</dbReference>
<dbReference type="PANTHER" id="PTHR13373:SF21">
    <property type="entry name" value="NUCLEAR PORE COMPLEX PROTEIN NUP85"/>
    <property type="match status" value="1"/>
</dbReference>
<comment type="function">
    <text evidence="9">Functions as a component of the nuclear pore complex (NPC).</text>
</comment>
<dbReference type="GO" id="GO:0031080">
    <property type="term" value="C:nuclear pore outer ring"/>
    <property type="evidence" value="ECO:0007669"/>
    <property type="project" value="TreeGrafter"/>
</dbReference>
<dbReference type="OrthoDB" id="17644at2759"/>
<evidence type="ECO:0000256" key="8">
    <source>
        <dbReference type="ARBA" id="ARBA00023242"/>
    </source>
</evidence>
<reference evidence="10" key="1">
    <citation type="submission" date="2021-06" db="EMBL/GenBank/DDBJ databases">
        <authorList>
            <person name="Kallberg Y."/>
            <person name="Tangrot J."/>
            <person name="Rosling A."/>
        </authorList>
    </citation>
    <scope>NUCLEOTIDE SEQUENCE</scope>
    <source>
        <strain evidence="10">IN212</strain>
    </source>
</reference>
<keyword evidence="11" id="KW-1185">Reference proteome</keyword>
<gene>
    <name evidence="10" type="ORF">RFULGI_LOCUS7088</name>
</gene>
<keyword evidence="8 9" id="KW-0539">Nucleus</keyword>
<dbReference type="GO" id="GO:0006606">
    <property type="term" value="P:protein import into nucleus"/>
    <property type="evidence" value="ECO:0007669"/>
    <property type="project" value="TreeGrafter"/>
</dbReference>
<dbReference type="AlphaFoldDB" id="A0A9N9GJ01"/>
<dbReference type="GO" id="GO:0017056">
    <property type="term" value="F:structural constituent of nuclear pore"/>
    <property type="evidence" value="ECO:0007669"/>
    <property type="project" value="TreeGrafter"/>
</dbReference>
<proteinExistence type="inferred from homology"/>
<dbReference type="GO" id="GO:0006406">
    <property type="term" value="P:mRNA export from nucleus"/>
    <property type="evidence" value="ECO:0007669"/>
    <property type="project" value="TreeGrafter"/>
</dbReference>
<dbReference type="Pfam" id="PF07575">
    <property type="entry name" value="Nucleopor_Nup85"/>
    <property type="match status" value="1"/>
</dbReference>
<dbReference type="Proteomes" id="UP000789396">
    <property type="component" value="Unassembled WGS sequence"/>
</dbReference>
<comment type="subunit">
    <text evidence="9">Component of the nuclear pore complex (NPC).</text>
</comment>
<keyword evidence="3 9" id="KW-0813">Transport</keyword>
<sequence length="321" mass="37147">MSIFDPDSRNRVPSSPFTFQRDRNLTDVDEIAFPQTTKFYKKDEGSFDSESYLTISSTGDAAVEQNGANNNYQKIYLNPDFMCDGDINWSESNQTMGAKFNPSSVNDEIGDKIYSELDTFQDIFAVWELCRIIYIPSKQEYNQFGQFSSDLLKWINTCFPLSDLTEDEEEQLEQNQERYRDDLFWTQGRINKILMILRGHTRTIIDESSSWQEALGGLVYHTGAILMELLKAQVAPISFWPVLLLNALPLLQEEILRNLQDITSFVYQDECLACIERLKKWHTQENGYSELDKNLTALRLALLQNSADCYIENSSSPWMFE</sequence>
<evidence type="ECO:0000256" key="6">
    <source>
        <dbReference type="ARBA" id="ARBA00023010"/>
    </source>
</evidence>